<reference evidence="4" key="1">
    <citation type="journal article" date="2019" name="Int. J. Syst. Evol. Microbiol.">
        <title>The Global Catalogue of Microorganisms (GCM) 10K type strain sequencing project: providing services to taxonomists for standard genome sequencing and annotation.</title>
        <authorList>
            <consortium name="The Broad Institute Genomics Platform"/>
            <consortium name="The Broad Institute Genome Sequencing Center for Infectious Disease"/>
            <person name="Wu L."/>
            <person name="Ma J."/>
        </authorList>
    </citation>
    <scope>NUCLEOTIDE SEQUENCE [LARGE SCALE GENOMIC DNA]</scope>
    <source>
        <strain evidence="4">KCTC 22232</strain>
    </source>
</reference>
<keyword evidence="2" id="KW-0812">Transmembrane</keyword>
<dbReference type="RefSeq" id="WP_189439809.1">
    <property type="nucleotide sequence ID" value="NZ_BMXT01000001.1"/>
</dbReference>
<evidence type="ECO:0000256" key="1">
    <source>
        <dbReference type="SAM" id="MobiDB-lite"/>
    </source>
</evidence>
<feature type="transmembrane region" description="Helical" evidence="2">
    <location>
        <begin position="155"/>
        <end position="174"/>
    </location>
</feature>
<gene>
    <name evidence="3" type="ORF">GCM10008098_07490</name>
</gene>
<proteinExistence type="predicted"/>
<keyword evidence="4" id="KW-1185">Reference proteome</keyword>
<evidence type="ECO:0008006" key="5">
    <source>
        <dbReference type="Google" id="ProtNLM"/>
    </source>
</evidence>
<accession>A0ABQ2ZK39</accession>
<feature type="compositionally biased region" description="Polar residues" evidence="1">
    <location>
        <begin position="95"/>
        <end position="109"/>
    </location>
</feature>
<evidence type="ECO:0000313" key="4">
    <source>
        <dbReference type="Proteomes" id="UP000621898"/>
    </source>
</evidence>
<feature type="region of interest" description="Disordered" evidence="1">
    <location>
        <begin position="95"/>
        <end position="116"/>
    </location>
</feature>
<sequence>MSLSHQFLRTTRVVHLYLGVFTAPMLLFFAITGGLQSFSLHETTRGSSYTPPAWLASMAQLHKKQTTVVPVKRPRPPEAQVVTAIPGAAIVMPSPVSSSTEARATTPSSEPLERAEAKPKKNLLPMKIFFGLVSLGLLISVLSGLYMAWRFTRKPGLFGTTLFAGIIVPLLLLLF</sequence>
<keyword evidence="2" id="KW-1133">Transmembrane helix</keyword>
<dbReference type="Proteomes" id="UP000621898">
    <property type="component" value="Unassembled WGS sequence"/>
</dbReference>
<evidence type="ECO:0000313" key="3">
    <source>
        <dbReference type="EMBL" id="GGY18109.1"/>
    </source>
</evidence>
<evidence type="ECO:0000256" key="2">
    <source>
        <dbReference type="SAM" id="Phobius"/>
    </source>
</evidence>
<organism evidence="3 4">
    <name type="scientific">Rhodanobacter panaciterrae</name>
    <dbReference type="NCBI Taxonomy" id="490572"/>
    <lineage>
        <taxon>Bacteria</taxon>
        <taxon>Pseudomonadati</taxon>
        <taxon>Pseudomonadota</taxon>
        <taxon>Gammaproteobacteria</taxon>
        <taxon>Lysobacterales</taxon>
        <taxon>Rhodanobacteraceae</taxon>
        <taxon>Rhodanobacter</taxon>
    </lineage>
</organism>
<name>A0ABQ2ZK39_9GAMM</name>
<keyword evidence="2" id="KW-0472">Membrane</keyword>
<feature type="transmembrane region" description="Helical" evidence="2">
    <location>
        <begin position="14"/>
        <end position="35"/>
    </location>
</feature>
<protein>
    <recommendedName>
        <fullName evidence="5">PepSY domain-containing protein</fullName>
    </recommendedName>
</protein>
<comment type="caution">
    <text evidence="3">The sequence shown here is derived from an EMBL/GenBank/DDBJ whole genome shotgun (WGS) entry which is preliminary data.</text>
</comment>
<dbReference type="EMBL" id="BMXT01000001">
    <property type="protein sequence ID" value="GGY18109.1"/>
    <property type="molecule type" value="Genomic_DNA"/>
</dbReference>
<feature type="transmembrane region" description="Helical" evidence="2">
    <location>
        <begin position="128"/>
        <end position="149"/>
    </location>
</feature>